<dbReference type="RefSeq" id="WP_025280153.1">
    <property type="nucleotide sequence ID" value="NZ_CP007268.1"/>
</dbReference>
<dbReference type="HOGENOM" id="CLU_031690_3_1_6"/>
<dbReference type="OrthoDB" id="9775333at2"/>
<reference evidence="2" key="2">
    <citation type="submission" date="2014-02" db="EMBL/GenBank/DDBJ databases">
        <title>Draft Genome Sequence of extremely halophilic bacteria Halorhodospira halochloris.</title>
        <authorList>
            <person name="Singh K.S."/>
        </authorList>
    </citation>
    <scope>NUCLEOTIDE SEQUENCE [LARGE SCALE GENOMIC DNA]</scope>
    <source>
        <strain evidence="2">A</strain>
    </source>
</reference>
<organism evidence="1 2">
    <name type="scientific">Ectothiorhodospira haloalkaliphila</name>
    <dbReference type="NCBI Taxonomy" id="421628"/>
    <lineage>
        <taxon>Bacteria</taxon>
        <taxon>Pseudomonadati</taxon>
        <taxon>Pseudomonadota</taxon>
        <taxon>Gammaproteobacteria</taxon>
        <taxon>Chromatiales</taxon>
        <taxon>Ectothiorhodospiraceae</taxon>
        <taxon>Ectothiorhodospira</taxon>
    </lineage>
</organism>
<protein>
    <recommendedName>
        <fullName evidence="3">Type VI secretion protein</fullName>
    </recommendedName>
</protein>
<dbReference type="PANTHER" id="PTHR35566">
    <property type="entry name" value="BLR3599 PROTEIN"/>
    <property type="match status" value="1"/>
</dbReference>
<dbReference type="PATRIC" id="fig|1354791.3.peg.6"/>
<accession>W8L9N3</accession>
<name>W8L9N3_9GAMM</name>
<dbReference type="KEGG" id="hhc:M911_00035"/>
<dbReference type="NCBIfam" id="TIGR03353">
    <property type="entry name" value="VI_chp_4"/>
    <property type="match status" value="1"/>
</dbReference>
<sequence length="444" mass="50334">MTAIRKVIWSEGILLGQQHFQAWDRYHEQALIERFRITHPRSWGLHRLRLDPDAPAMGICRILELEAILPDGRLVTVDPFDDAPLACELPDAAREPVVVYLLLTRERRALGMTGYEAAGHRRGAWQVDYVELADEHDTQRQQEVALGRLNLILGTETPADPDLIRLPVTRLTPRMGGGFQIDDDFVPPLLSIEASPALQRFTGQLAERIRLQSRELAGECTVCKPADRHLVHAMSGCLQRFLIRLEHLRAMESSHPEGLHLALAETCAEIQSLVPQDDEDRTLPLYRHEDPASGLRMLQAHLWELLDRFRALHTRPPVLEPLSEGRFQARDLTRSLSSSQLLYITVRTEREDTDWIRDFPRQAKVASADQLDLLIRTALPGVSLCHLPRPPADLPVPRGRECFRLEPQGESWQALLESDSLGIFLPAGLRHLQLELMVGDREAT</sequence>
<evidence type="ECO:0000313" key="2">
    <source>
        <dbReference type="Proteomes" id="UP000019442"/>
    </source>
</evidence>
<proteinExistence type="predicted"/>
<dbReference type="Pfam" id="PF05936">
    <property type="entry name" value="T6SS_VasE"/>
    <property type="match status" value="1"/>
</dbReference>
<keyword evidence="2" id="KW-1185">Reference proteome</keyword>
<evidence type="ECO:0008006" key="3">
    <source>
        <dbReference type="Google" id="ProtNLM"/>
    </source>
</evidence>
<dbReference type="InterPro" id="IPR010263">
    <property type="entry name" value="T6SS_TssK"/>
</dbReference>
<reference evidence="1 2" key="1">
    <citation type="journal article" date="2014" name="J Genomics">
        <title>Draft Genome Sequence of the Extremely Halophilic Phototrophic Purple Sulfur Bacterium Halorhodospira halochloris.</title>
        <authorList>
            <person name="Singh K.S."/>
            <person name="Kirksey J."/>
            <person name="Hoff W.D."/>
            <person name="Deole R."/>
        </authorList>
    </citation>
    <scope>NUCLEOTIDE SEQUENCE [LARGE SCALE GENOMIC DNA]</scope>
    <source>
        <strain evidence="1 2">A</strain>
    </source>
</reference>
<evidence type="ECO:0000313" key="1">
    <source>
        <dbReference type="EMBL" id="AHK80530.1"/>
    </source>
</evidence>
<gene>
    <name evidence="1" type="ORF">M911_00035</name>
</gene>
<dbReference type="PANTHER" id="PTHR35566:SF1">
    <property type="entry name" value="TYPE VI SECRETION SYSTEM BASEPLATE COMPONENT TSSK1"/>
    <property type="match status" value="1"/>
</dbReference>
<dbReference type="Proteomes" id="UP000019442">
    <property type="component" value="Chromosome"/>
</dbReference>
<dbReference type="EMBL" id="CP007268">
    <property type="protein sequence ID" value="AHK80530.1"/>
    <property type="molecule type" value="Genomic_DNA"/>
</dbReference>
<dbReference type="AlphaFoldDB" id="W8L9N3"/>